<accession>A0A7S1VL38</accession>
<sequence length="231" mass="24927">MKSAASFIVLALCCIISAPLVSASVMLPHDLARKSGFSPRGSFGARTISGGSNWKNKNNSLLSSRRRASSVTAMAIPGDGIAEQIVVGGFANFLQIYNFILTGRILLSWVPQAQGIGALQPLFAITDPFLNLFRGVIPPIFGLDISPIGAFILLNVLTNSTMAVGAEIPKEHEQQQQQLNHKNKAFLQRKKQMTAMMMSMSSANIKEAAIKKKQRSASLMGAASYTSSKKW</sequence>
<gene>
    <name evidence="2" type="ORF">GOCE00092_LOCUS22930</name>
</gene>
<dbReference type="AlphaFoldDB" id="A0A7S1VL38"/>
<dbReference type="PANTHER" id="PTHR33219:SF14">
    <property type="entry name" value="PROTEIN COFACTOR ASSEMBLY OF COMPLEX C SUBUNIT B CCB3, CHLOROPLASTIC-RELATED"/>
    <property type="match status" value="1"/>
</dbReference>
<proteinExistence type="predicted"/>
<name>A0A7S1VL38_9STRA</name>
<evidence type="ECO:0000256" key="1">
    <source>
        <dbReference type="SAM" id="SignalP"/>
    </source>
</evidence>
<protein>
    <submittedName>
        <fullName evidence="2">Uncharacterized protein</fullName>
    </submittedName>
</protein>
<dbReference type="Pfam" id="PF02325">
    <property type="entry name" value="CCB3_YggT"/>
    <property type="match status" value="1"/>
</dbReference>
<dbReference type="EMBL" id="HBGK01043701">
    <property type="protein sequence ID" value="CAD9303366.1"/>
    <property type="molecule type" value="Transcribed_RNA"/>
</dbReference>
<dbReference type="GO" id="GO:0016020">
    <property type="term" value="C:membrane"/>
    <property type="evidence" value="ECO:0007669"/>
    <property type="project" value="InterPro"/>
</dbReference>
<feature type="chain" id="PRO_5031236086" evidence="1">
    <location>
        <begin position="24"/>
        <end position="231"/>
    </location>
</feature>
<reference evidence="2" key="1">
    <citation type="submission" date="2021-01" db="EMBL/GenBank/DDBJ databases">
        <authorList>
            <person name="Corre E."/>
            <person name="Pelletier E."/>
            <person name="Niang G."/>
            <person name="Scheremetjew M."/>
            <person name="Finn R."/>
            <person name="Kale V."/>
            <person name="Holt S."/>
            <person name="Cochrane G."/>
            <person name="Meng A."/>
            <person name="Brown T."/>
            <person name="Cohen L."/>
        </authorList>
    </citation>
    <scope>NUCLEOTIDE SEQUENCE</scope>
    <source>
        <strain evidence="2">CCMP 410</strain>
    </source>
</reference>
<keyword evidence="1" id="KW-0732">Signal</keyword>
<organism evidence="2">
    <name type="scientific">Grammatophora oceanica</name>
    <dbReference type="NCBI Taxonomy" id="210454"/>
    <lineage>
        <taxon>Eukaryota</taxon>
        <taxon>Sar</taxon>
        <taxon>Stramenopiles</taxon>
        <taxon>Ochrophyta</taxon>
        <taxon>Bacillariophyta</taxon>
        <taxon>Fragilariophyceae</taxon>
        <taxon>Fragilariophycidae</taxon>
        <taxon>Rhabdonematales</taxon>
        <taxon>Grammatophoraceae</taxon>
        <taxon>Grammatophora</taxon>
    </lineage>
</organism>
<dbReference type="PANTHER" id="PTHR33219">
    <property type="entry name" value="YLMG HOMOLOG PROTEIN 2, CHLOROPLASTIC"/>
    <property type="match status" value="1"/>
</dbReference>
<dbReference type="InterPro" id="IPR003425">
    <property type="entry name" value="CCB3/YggT"/>
</dbReference>
<feature type="signal peptide" evidence="1">
    <location>
        <begin position="1"/>
        <end position="23"/>
    </location>
</feature>
<evidence type="ECO:0000313" key="2">
    <source>
        <dbReference type="EMBL" id="CAD9303366.1"/>
    </source>
</evidence>